<dbReference type="InterPro" id="IPR027417">
    <property type="entry name" value="P-loop_NTPase"/>
</dbReference>
<protein>
    <submittedName>
        <fullName evidence="14">Polysaccharide biosynthesis tyrosine autokinase</fullName>
    </submittedName>
</protein>
<comment type="caution">
    <text evidence="14">The sequence shown here is derived from an EMBL/GenBank/DDBJ whole genome shotgun (WGS) entry which is preliminary data.</text>
</comment>
<evidence type="ECO:0000256" key="3">
    <source>
        <dbReference type="ARBA" id="ARBA00022692"/>
    </source>
</evidence>
<dbReference type="PANTHER" id="PTHR32309">
    <property type="entry name" value="TYROSINE-PROTEIN KINASE"/>
    <property type="match status" value="1"/>
</dbReference>
<dbReference type="InterPro" id="IPR002586">
    <property type="entry name" value="CobQ/CobB/MinD/ParA_Nub-bd_dom"/>
</dbReference>
<dbReference type="CDD" id="cd05387">
    <property type="entry name" value="BY-kinase"/>
    <property type="match status" value="1"/>
</dbReference>
<evidence type="ECO:0000256" key="9">
    <source>
        <dbReference type="SAM" id="MobiDB-lite"/>
    </source>
</evidence>
<evidence type="ECO:0000256" key="7">
    <source>
        <dbReference type="ARBA" id="ARBA00023136"/>
    </source>
</evidence>
<evidence type="ECO:0000256" key="8">
    <source>
        <dbReference type="SAM" id="Coils"/>
    </source>
</evidence>
<keyword evidence="6 10" id="KW-1133">Transmembrane helix</keyword>
<evidence type="ECO:0000259" key="12">
    <source>
        <dbReference type="Pfam" id="PF02706"/>
    </source>
</evidence>
<feature type="region of interest" description="Disordered" evidence="9">
    <location>
        <begin position="765"/>
        <end position="814"/>
    </location>
</feature>
<reference evidence="14 15" key="1">
    <citation type="submission" date="2022-04" db="EMBL/GenBank/DDBJ databases">
        <authorList>
            <person name="Grouzdev D.S."/>
            <person name="Pantiukh K.S."/>
            <person name="Krutkina M.S."/>
        </authorList>
    </citation>
    <scope>NUCLEOTIDE SEQUENCE [LARGE SCALE GENOMIC DNA]</scope>
    <source>
        <strain evidence="14 15">6x-1</strain>
    </source>
</reference>
<dbReference type="InterPro" id="IPR032807">
    <property type="entry name" value="GNVR"/>
</dbReference>
<dbReference type="InterPro" id="IPR003856">
    <property type="entry name" value="LPS_length_determ_N"/>
</dbReference>
<dbReference type="SUPFAM" id="SSF52540">
    <property type="entry name" value="P-loop containing nucleoside triphosphate hydrolases"/>
    <property type="match status" value="1"/>
</dbReference>
<keyword evidence="3 10" id="KW-0812">Transmembrane</keyword>
<feature type="coiled-coil region" evidence="8">
    <location>
        <begin position="256"/>
        <end position="283"/>
    </location>
</feature>
<dbReference type="InterPro" id="IPR050445">
    <property type="entry name" value="Bact_polysacc_biosynth/exp"/>
</dbReference>
<dbReference type="EMBL" id="JALKCH010000001">
    <property type="protein sequence ID" value="MCK0195593.1"/>
    <property type="molecule type" value="Genomic_DNA"/>
</dbReference>
<dbReference type="Gene3D" id="3.40.50.300">
    <property type="entry name" value="P-loop containing nucleotide triphosphate hydrolases"/>
    <property type="match status" value="1"/>
</dbReference>
<comment type="subcellular location">
    <subcellularLocation>
        <location evidence="1">Cell membrane</location>
        <topology evidence="1">Multi-pass membrane protein</topology>
    </subcellularLocation>
</comment>
<dbReference type="PANTHER" id="PTHR32309:SF13">
    <property type="entry name" value="FERRIC ENTEROBACTIN TRANSPORT PROTEIN FEPE"/>
    <property type="match status" value="1"/>
</dbReference>
<dbReference type="InterPro" id="IPR005702">
    <property type="entry name" value="Wzc-like_C"/>
</dbReference>
<accession>A0ABT0D6L7</accession>
<sequence>MNGPDLNRELVRGDSHLPVGVTAVPGGGYGPLAMPMHYDASGGGRRGHEWWNAETMFRVWRILSRRRRQIGIVVLLCLLVGLLVTFMMQPVYRGTVTIQIARESSKIVNVESVDPDDDGGGSGGSREYLETQYQLLKSRALAEKVVQATNLDSPSSTALNNSGGGFFSWVKSNVSALLSSDPAPTQQGPDLAARRNQAIGLVLGMIDVQPQRNSQLVSVNVSSPDPQMAARLANALAESYIAQSLERRYNASSYARSFLQDRLAELKLKVEESEKDLVNYAQSQGIVNMDNDSTLLSADLETANSSLGTARGQRIRDEEMWKIAENTPPLSIPEVIQDSSVRALRDQIAAASAEYQQKLSQFKPAFPQMVELKAKMDELQFQLDAQSNLIKETIKARYEASLQQEKVLQAQLDAVKQDALGMRDRLIRYNILKREVESNKSLYDGLLQRYKEVGIAGGIGASNISIVDRAQVPGAPYSPNMILNLGLAGFVGLILGIGLAFGLEMLDDTLKSPDHAEEKIGVPVVGVIPLGGGDADLLTQMETPKSNLAEAFRSLRTSLQVSTPEGVPKSLLITSSQPGEGKSTTAVALAQNFAQLGYRVLLIDADLRRPSLHRVLDVPNEVGIVDYLSGAVPLASIVQSYGPNLTLIPCGAPPRDPTELLAGTRMKALIDYSSKHFDLLLLDGPPILELADAPLLASMTEGTLLVVSANTVRHSVVRTRIKRLQRARATITGVVLNRFDMRAADSYYYYSGYYSGAYDYGTSDETPADGSLTNPQGDGPDDGTAASPAGTETPVVADNRAGSDRRDDGSGRGA</sequence>
<evidence type="ECO:0000259" key="11">
    <source>
        <dbReference type="Pfam" id="PF01656"/>
    </source>
</evidence>
<feature type="transmembrane region" description="Helical" evidence="10">
    <location>
        <begin position="70"/>
        <end position="92"/>
    </location>
</feature>
<keyword evidence="8" id="KW-0175">Coiled coil</keyword>
<feature type="compositionally biased region" description="Basic and acidic residues" evidence="9">
    <location>
        <begin position="801"/>
        <end position="814"/>
    </location>
</feature>
<dbReference type="Pfam" id="PF01656">
    <property type="entry name" value="CbiA"/>
    <property type="match status" value="1"/>
</dbReference>
<evidence type="ECO:0000256" key="5">
    <source>
        <dbReference type="ARBA" id="ARBA00022840"/>
    </source>
</evidence>
<feature type="domain" description="CobQ/CobB/MinD/ParA nucleotide binding" evidence="11">
    <location>
        <begin position="572"/>
        <end position="743"/>
    </location>
</feature>
<evidence type="ECO:0000256" key="4">
    <source>
        <dbReference type="ARBA" id="ARBA00022741"/>
    </source>
</evidence>
<gene>
    <name evidence="14" type="ORF">MWN34_01565</name>
</gene>
<keyword evidence="7 10" id="KW-0472">Membrane</keyword>
<proteinExistence type="predicted"/>
<evidence type="ECO:0000313" key="15">
    <source>
        <dbReference type="Proteomes" id="UP001203284"/>
    </source>
</evidence>
<evidence type="ECO:0000256" key="1">
    <source>
        <dbReference type="ARBA" id="ARBA00004651"/>
    </source>
</evidence>
<feature type="domain" description="Tyrosine-protein kinase G-rich" evidence="13">
    <location>
        <begin position="432"/>
        <end position="502"/>
    </location>
</feature>
<evidence type="ECO:0000256" key="6">
    <source>
        <dbReference type="ARBA" id="ARBA00022989"/>
    </source>
</evidence>
<dbReference type="NCBIfam" id="TIGR01007">
    <property type="entry name" value="eps_fam"/>
    <property type="match status" value="1"/>
</dbReference>
<keyword evidence="4" id="KW-0547">Nucleotide-binding</keyword>
<dbReference type="Proteomes" id="UP001203284">
    <property type="component" value="Unassembled WGS sequence"/>
</dbReference>
<evidence type="ECO:0000256" key="10">
    <source>
        <dbReference type="SAM" id="Phobius"/>
    </source>
</evidence>
<dbReference type="RefSeq" id="WP_247025868.1">
    <property type="nucleotide sequence ID" value="NZ_JALKCH010000001.1"/>
</dbReference>
<dbReference type="Pfam" id="PF02706">
    <property type="entry name" value="Wzz"/>
    <property type="match status" value="1"/>
</dbReference>
<keyword evidence="15" id="KW-1185">Reference proteome</keyword>
<feature type="domain" description="Polysaccharide chain length determinant N-terminal" evidence="12">
    <location>
        <begin position="57"/>
        <end position="148"/>
    </location>
</feature>
<organism evidence="14 15">
    <name type="scientific">Ancylobacter crimeensis</name>
    <dbReference type="NCBI Taxonomy" id="2579147"/>
    <lineage>
        <taxon>Bacteria</taxon>
        <taxon>Pseudomonadati</taxon>
        <taxon>Pseudomonadota</taxon>
        <taxon>Alphaproteobacteria</taxon>
        <taxon>Hyphomicrobiales</taxon>
        <taxon>Xanthobacteraceae</taxon>
        <taxon>Ancylobacter</taxon>
    </lineage>
</organism>
<feature type="coiled-coil region" evidence="8">
    <location>
        <begin position="341"/>
        <end position="389"/>
    </location>
</feature>
<keyword evidence="2" id="KW-1003">Cell membrane</keyword>
<evidence type="ECO:0000256" key="2">
    <source>
        <dbReference type="ARBA" id="ARBA00022475"/>
    </source>
</evidence>
<evidence type="ECO:0000313" key="14">
    <source>
        <dbReference type="EMBL" id="MCK0195593.1"/>
    </source>
</evidence>
<keyword evidence="5" id="KW-0067">ATP-binding</keyword>
<dbReference type="Pfam" id="PF13807">
    <property type="entry name" value="GNVR"/>
    <property type="match status" value="1"/>
</dbReference>
<name>A0ABT0D6L7_9HYPH</name>
<evidence type="ECO:0000259" key="13">
    <source>
        <dbReference type="Pfam" id="PF13807"/>
    </source>
</evidence>